<gene>
    <name evidence="3" type="ORF">Ciccas_008643</name>
</gene>
<dbReference type="EMBL" id="JBJKFK010001563">
    <property type="protein sequence ID" value="KAL3312765.1"/>
    <property type="molecule type" value="Genomic_DNA"/>
</dbReference>
<keyword evidence="1" id="KW-0175">Coiled coil</keyword>
<evidence type="ECO:0000256" key="1">
    <source>
        <dbReference type="ARBA" id="ARBA00023054"/>
    </source>
</evidence>
<dbReference type="PANTHER" id="PTHR21549:SF0">
    <property type="entry name" value="COILED-COIL DOMAIN-CONTAINING PROTEIN 112"/>
    <property type="match status" value="1"/>
</dbReference>
<comment type="caution">
    <text evidence="3">The sequence shown here is derived from an EMBL/GenBank/DDBJ whole genome shotgun (WGS) entry which is preliminary data.</text>
</comment>
<dbReference type="AlphaFoldDB" id="A0ABD2PZB4"/>
<dbReference type="PANTHER" id="PTHR21549">
    <property type="entry name" value="MUTATED IN BLADDER CANCER 1"/>
    <property type="match status" value="1"/>
</dbReference>
<evidence type="ECO:0000256" key="2">
    <source>
        <dbReference type="SAM" id="MobiDB-lite"/>
    </source>
</evidence>
<keyword evidence="4" id="KW-1185">Reference proteome</keyword>
<dbReference type="Proteomes" id="UP001626550">
    <property type="component" value="Unassembled WGS sequence"/>
</dbReference>
<reference evidence="3 4" key="1">
    <citation type="submission" date="2024-11" db="EMBL/GenBank/DDBJ databases">
        <title>Adaptive evolution of stress response genes in parasites aligns with host niche diversity.</title>
        <authorList>
            <person name="Hahn C."/>
            <person name="Resl P."/>
        </authorList>
    </citation>
    <scope>NUCLEOTIDE SEQUENCE [LARGE SCALE GENOMIC DNA]</scope>
    <source>
        <strain evidence="3">EGGRZ-B1_66</strain>
        <tissue evidence="3">Body</tissue>
    </source>
</reference>
<sequence>MKCEEYLRIEISLVWTVVSILTKELRDHFLNKRSIIYEDVEEIAALNQDFTEARLQFGQERYEELCRLPKTLLNLRDNLCQPQVDISSVQGLVDSFKEALLDLKRSDIDLLDKLDREEKLLNKDLELFETHLKHWQDEANLLDAKAKPSPRSLTKVSQGNSASNFINFLDAFGGRTGGWTPEDHQLFIKCRKKLETNDRKLDLHISESGEIIPNKQDPETIRILSNAQEMLVTKSMMEILEHEHWYREYLTKEEENRKAIAEWKVKKMAEKIQREGHKDEETKEQKPEKEDEEAVRKRHELIEQWKRHKKEQEKAKLDEQREQEKKQKVQDDKRFKMRQEIVKSQAEIYRQLKEEEAENRREEQERRQIAERVKTSQLIQANSARIDKRNSLLVENRKKMVEARLAESESLEQRLSKLPRSEVEVEVDSERIYKQTQAWNAHMKTLAERATSQDKESVASIGFSPSHGRRAIPLWRQGLQH</sequence>
<name>A0ABD2PZB4_9PLAT</name>
<proteinExistence type="predicted"/>
<evidence type="ECO:0000313" key="4">
    <source>
        <dbReference type="Proteomes" id="UP001626550"/>
    </source>
</evidence>
<accession>A0ABD2PZB4</accession>
<organism evidence="3 4">
    <name type="scientific">Cichlidogyrus casuarinus</name>
    <dbReference type="NCBI Taxonomy" id="1844966"/>
    <lineage>
        <taxon>Eukaryota</taxon>
        <taxon>Metazoa</taxon>
        <taxon>Spiralia</taxon>
        <taxon>Lophotrochozoa</taxon>
        <taxon>Platyhelminthes</taxon>
        <taxon>Monogenea</taxon>
        <taxon>Monopisthocotylea</taxon>
        <taxon>Dactylogyridea</taxon>
        <taxon>Ancyrocephalidae</taxon>
        <taxon>Cichlidogyrus</taxon>
    </lineage>
</organism>
<feature type="region of interest" description="Disordered" evidence="2">
    <location>
        <begin position="271"/>
        <end position="336"/>
    </location>
</feature>
<feature type="compositionally biased region" description="Basic and acidic residues" evidence="2">
    <location>
        <begin position="300"/>
        <end position="336"/>
    </location>
</feature>
<evidence type="ECO:0000313" key="3">
    <source>
        <dbReference type="EMBL" id="KAL3312765.1"/>
    </source>
</evidence>
<protein>
    <submittedName>
        <fullName evidence="3">Uncharacterized protein</fullName>
    </submittedName>
</protein>
<dbReference type="InterPro" id="IPR039902">
    <property type="entry name" value="CCDC148/CCDC112"/>
</dbReference>
<feature type="compositionally biased region" description="Basic and acidic residues" evidence="2">
    <location>
        <begin position="271"/>
        <end position="289"/>
    </location>
</feature>